<evidence type="ECO:0000313" key="2">
    <source>
        <dbReference type="Proteomes" id="UP000593574"/>
    </source>
</evidence>
<name>A0A7J8ZK43_9ROSI</name>
<dbReference type="AlphaFoldDB" id="A0A7J8ZK43"/>
<proteinExistence type="predicted"/>
<dbReference type="Proteomes" id="UP000593574">
    <property type="component" value="Unassembled WGS sequence"/>
</dbReference>
<evidence type="ECO:0000313" key="1">
    <source>
        <dbReference type="EMBL" id="MBA0711704.1"/>
    </source>
</evidence>
<gene>
    <name evidence="1" type="ORF">Golax_010856</name>
</gene>
<accession>A0A7J8ZK43</accession>
<dbReference type="EMBL" id="JABEZV010000005">
    <property type="protein sequence ID" value="MBA0711704.1"/>
    <property type="molecule type" value="Genomic_DNA"/>
</dbReference>
<keyword evidence="2" id="KW-1185">Reference proteome</keyword>
<sequence length="42" mass="4896">MLPLEKFAGFDLGTSKYKKMSRRLCLEYLRVGHLSQGTRAHR</sequence>
<organism evidence="1 2">
    <name type="scientific">Gossypium laxum</name>
    <dbReference type="NCBI Taxonomy" id="34288"/>
    <lineage>
        <taxon>Eukaryota</taxon>
        <taxon>Viridiplantae</taxon>
        <taxon>Streptophyta</taxon>
        <taxon>Embryophyta</taxon>
        <taxon>Tracheophyta</taxon>
        <taxon>Spermatophyta</taxon>
        <taxon>Magnoliopsida</taxon>
        <taxon>eudicotyledons</taxon>
        <taxon>Gunneridae</taxon>
        <taxon>Pentapetalae</taxon>
        <taxon>rosids</taxon>
        <taxon>malvids</taxon>
        <taxon>Malvales</taxon>
        <taxon>Malvaceae</taxon>
        <taxon>Malvoideae</taxon>
        <taxon>Gossypium</taxon>
    </lineage>
</organism>
<reference evidence="1 2" key="1">
    <citation type="journal article" date="2019" name="Genome Biol. Evol.">
        <title>Insights into the evolution of the New World diploid cottons (Gossypium, subgenus Houzingenia) based on genome sequencing.</title>
        <authorList>
            <person name="Grover C.E."/>
            <person name="Arick M.A. 2nd"/>
            <person name="Thrash A."/>
            <person name="Conover J.L."/>
            <person name="Sanders W.S."/>
            <person name="Peterson D.G."/>
            <person name="Frelichowski J.E."/>
            <person name="Scheffler J.A."/>
            <person name="Scheffler B.E."/>
            <person name="Wendel J.F."/>
        </authorList>
    </citation>
    <scope>NUCLEOTIDE SEQUENCE [LARGE SCALE GENOMIC DNA]</scope>
    <source>
        <strain evidence="1">4</strain>
        <tissue evidence="1">Leaf</tissue>
    </source>
</reference>
<protein>
    <submittedName>
        <fullName evidence="1">Uncharacterized protein</fullName>
    </submittedName>
</protein>
<comment type="caution">
    <text evidence="1">The sequence shown here is derived from an EMBL/GenBank/DDBJ whole genome shotgun (WGS) entry which is preliminary data.</text>
</comment>